<sequence>MGGGASPLFSSPTGGAYPSPFSAAPTPFGYSDNSSDPRFQMGSSFPPPGRATTYIQPNMPQHEYDRFYPATQTQTQDFGQYPQSAMSYQQRSSIPATGFMPPPPGAYAGVPYPAAASPPPSEALLQYQQQRRRDAQQEARAATPRGRFAAPRAPSMTSAMRRRGRLVKTPALPSAVGRDSLQADGEAEHPSKRARYDGGPAPNEQKELETVRPVGRQGVT</sequence>
<evidence type="ECO:0000313" key="3">
    <source>
        <dbReference type="Proteomes" id="UP000077266"/>
    </source>
</evidence>
<name>A0A165B6P8_EXIGL</name>
<gene>
    <name evidence="2" type="ORF">EXIGLDRAFT_441316</name>
</gene>
<dbReference type="EMBL" id="KV426540">
    <property type="protein sequence ID" value="KZV79946.1"/>
    <property type="molecule type" value="Genomic_DNA"/>
</dbReference>
<dbReference type="InParanoid" id="A0A165B6P8"/>
<dbReference type="Proteomes" id="UP000077266">
    <property type="component" value="Unassembled WGS sequence"/>
</dbReference>
<proteinExistence type="predicted"/>
<feature type="compositionally biased region" description="Polar residues" evidence="1">
    <location>
        <begin position="31"/>
        <end position="43"/>
    </location>
</feature>
<organism evidence="2 3">
    <name type="scientific">Exidia glandulosa HHB12029</name>
    <dbReference type="NCBI Taxonomy" id="1314781"/>
    <lineage>
        <taxon>Eukaryota</taxon>
        <taxon>Fungi</taxon>
        <taxon>Dikarya</taxon>
        <taxon>Basidiomycota</taxon>
        <taxon>Agaricomycotina</taxon>
        <taxon>Agaricomycetes</taxon>
        <taxon>Auriculariales</taxon>
        <taxon>Exidiaceae</taxon>
        <taxon>Exidia</taxon>
    </lineage>
</organism>
<feature type="region of interest" description="Disordered" evidence="1">
    <location>
        <begin position="1"/>
        <end position="52"/>
    </location>
</feature>
<evidence type="ECO:0000256" key="1">
    <source>
        <dbReference type="SAM" id="MobiDB-lite"/>
    </source>
</evidence>
<evidence type="ECO:0000313" key="2">
    <source>
        <dbReference type="EMBL" id="KZV79946.1"/>
    </source>
</evidence>
<keyword evidence="3" id="KW-1185">Reference proteome</keyword>
<protein>
    <submittedName>
        <fullName evidence="2">Uncharacterized protein</fullName>
    </submittedName>
</protein>
<reference evidence="2 3" key="1">
    <citation type="journal article" date="2016" name="Mol. Biol. Evol.">
        <title>Comparative Genomics of Early-Diverging Mushroom-Forming Fungi Provides Insights into the Origins of Lignocellulose Decay Capabilities.</title>
        <authorList>
            <person name="Nagy L.G."/>
            <person name="Riley R."/>
            <person name="Tritt A."/>
            <person name="Adam C."/>
            <person name="Daum C."/>
            <person name="Floudas D."/>
            <person name="Sun H."/>
            <person name="Yadav J.S."/>
            <person name="Pangilinan J."/>
            <person name="Larsson K.H."/>
            <person name="Matsuura K."/>
            <person name="Barry K."/>
            <person name="Labutti K."/>
            <person name="Kuo R."/>
            <person name="Ohm R.A."/>
            <person name="Bhattacharya S.S."/>
            <person name="Shirouzu T."/>
            <person name="Yoshinaga Y."/>
            <person name="Martin F.M."/>
            <person name="Grigoriev I.V."/>
            <person name="Hibbett D.S."/>
        </authorList>
    </citation>
    <scope>NUCLEOTIDE SEQUENCE [LARGE SCALE GENOMIC DNA]</scope>
    <source>
        <strain evidence="2 3">HHB12029</strain>
    </source>
</reference>
<feature type="compositionally biased region" description="Low complexity" evidence="1">
    <location>
        <begin position="106"/>
        <end position="115"/>
    </location>
</feature>
<feature type="compositionally biased region" description="Basic and acidic residues" evidence="1">
    <location>
        <begin position="186"/>
        <end position="196"/>
    </location>
</feature>
<feature type="compositionally biased region" description="Polar residues" evidence="1">
    <location>
        <begin position="70"/>
        <end position="95"/>
    </location>
</feature>
<accession>A0A165B6P8</accession>
<feature type="region of interest" description="Disordered" evidence="1">
    <location>
        <begin position="70"/>
        <end position="220"/>
    </location>
</feature>
<dbReference type="AlphaFoldDB" id="A0A165B6P8"/>